<evidence type="ECO:0000256" key="4">
    <source>
        <dbReference type="ARBA" id="ARBA00022679"/>
    </source>
</evidence>
<gene>
    <name evidence="11" type="ORF">SORBI_3005G037800</name>
</gene>
<comment type="subcellular location">
    <subcellularLocation>
        <location evidence="1">Golgi apparatus membrane</location>
        <topology evidence="1">Single-pass type II membrane protein</topology>
    </subcellularLocation>
</comment>
<dbReference type="Pfam" id="PF00777">
    <property type="entry name" value="Glyco_transf_29"/>
    <property type="match status" value="2"/>
</dbReference>
<evidence type="ECO:0000256" key="1">
    <source>
        <dbReference type="ARBA" id="ARBA00004323"/>
    </source>
</evidence>
<keyword evidence="7" id="KW-1133">Transmembrane helix</keyword>
<evidence type="ECO:0008006" key="13">
    <source>
        <dbReference type="Google" id="ProtNLM"/>
    </source>
</evidence>
<keyword evidence="9" id="KW-0472">Membrane</keyword>
<evidence type="ECO:0000313" key="12">
    <source>
        <dbReference type="Proteomes" id="UP000000768"/>
    </source>
</evidence>
<evidence type="ECO:0000256" key="5">
    <source>
        <dbReference type="ARBA" id="ARBA00022692"/>
    </source>
</evidence>
<accession>A0A1Z5RGS1</accession>
<protein>
    <recommendedName>
        <fullName evidence="13">Sialyltransferase-like protein</fullName>
    </recommendedName>
</protein>
<dbReference type="PANTHER" id="PTHR46779:SF5">
    <property type="entry name" value="BETA-16-GALACTOSYLTRANSFERASE GALT29A"/>
    <property type="match status" value="1"/>
</dbReference>
<dbReference type="Gramene" id="OQU82887">
    <property type="protein sequence ID" value="OQU82887"/>
    <property type="gene ID" value="SORBI_3005G037800"/>
</dbReference>
<keyword evidence="12" id="KW-1185">Reference proteome</keyword>
<evidence type="ECO:0000256" key="3">
    <source>
        <dbReference type="ARBA" id="ARBA00022676"/>
    </source>
</evidence>
<evidence type="ECO:0000256" key="7">
    <source>
        <dbReference type="ARBA" id="ARBA00022989"/>
    </source>
</evidence>
<evidence type="ECO:0000256" key="10">
    <source>
        <dbReference type="ARBA" id="ARBA00023180"/>
    </source>
</evidence>
<dbReference type="OMA" id="HHYHTNR"/>
<dbReference type="CDD" id="cd19952">
    <property type="entry name" value="GT29"/>
    <property type="match status" value="1"/>
</dbReference>
<comment type="similarity">
    <text evidence="2">Belongs to the glycosyltransferase 29 family.</text>
</comment>
<dbReference type="GO" id="GO:0000139">
    <property type="term" value="C:Golgi membrane"/>
    <property type="evidence" value="ECO:0000318"/>
    <property type="project" value="GO_Central"/>
</dbReference>
<keyword evidence="4" id="KW-0808">Transferase</keyword>
<dbReference type="InterPro" id="IPR001675">
    <property type="entry name" value="Glyco_trans_29"/>
</dbReference>
<dbReference type="InterPro" id="IPR038578">
    <property type="entry name" value="GT29-like_sf"/>
</dbReference>
<dbReference type="Proteomes" id="UP000000768">
    <property type="component" value="Chromosome 5"/>
</dbReference>
<keyword evidence="3" id="KW-0328">Glycosyltransferase</keyword>
<keyword evidence="8" id="KW-0333">Golgi apparatus</keyword>
<dbReference type="eggNOG" id="KOG2692">
    <property type="taxonomic scope" value="Eukaryota"/>
</dbReference>
<name>A0A1Z5RGS1_SORBI</name>
<evidence type="ECO:0000256" key="2">
    <source>
        <dbReference type="ARBA" id="ARBA00006003"/>
    </source>
</evidence>
<dbReference type="InParanoid" id="A0A1Z5RGS1"/>
<dbReference type="EMBL" id="CM000764">
    <property type="protein sequence ID" value="OQU82887.1"/>
    <property type="molecule type" value="Genomic_DNA"/>
</dbReference>
<dbReference type="Gene3D" id="3.90.1480.20">
    <property type="entry name" value="Glycosyl transferase family 29"/>
    <property type="match status" value="1"/>
</dbReference>
<keyword evidence="6" id="KW-0735">Signal-anchor</keyword>
<organism evidence="11 12">
    <name type="scientific">Sorghum bicolor</name>
    <name type="common">Sorghum</name>
    <name type="synonym">Sorghum vulgare</name>
    <dbReference type="NCBI Taxonomy" id="4558"/>
    <lineage>
        <taxon>Eukaryota</taxon>
        <taxon>Viridiplantae</taxon>
        <taxon>Streptophyta</taxon>
        <taxon>Embryophyta</taxon>
        <taxon>Tracheophyta</taxon>
        <taxon>Spermatophyta</taxon>
        <taxon>Magnoliopsida</taxon>
        <taxon>Liliopsida</taxon>
        <taxon>Poales</taxon>
        <taxon>Poaceae</taxon>
        <taxon>PACMAD clade</taxon>
        <taxon>Panicoideae</taxon>
        <taxon>Andropogonodae</taxon>
        <taxon>Andropogoneae</taxon>
        <taxon>Sorghinae</taxon>
        <taxon>Sorghum</taxon>
    </lineage>
</organism>
<evidence type="ECO:0000256" key="9">
    <source>
        <dbReference type="ARBA" id="ARBA00023136"/>
    </source>
</evidence>
<sequence length="425" mass="45909">MIASAVPTSISDSPSLSFSSTMAVVARSSQTSATAPAEMRRRHLPPVMFLAVLLLVSLSFCRHLLLPSQSQPPYTDDDDALLRRLSAIDVGGDQIVADAAAMLSHASISSSPSHDNHRHLLLHLRRLPYSTTGPMLRLRVPNDTLPTDGSLLAGFRASLRAFLRAHKHRRRGSNNVAAVMGDVPGHLGLVRRFHTCAVVGNSGILLGAGRGAQIDAHDFVIRLNNAPVAGHARDVGARTSLTVAHSFVLHRCAAPSAATTPGCDCHPNGRAAPLAMPEHLLYVLACNATATPAAPFRLVLTDARLDALCARVAKYYSLRRFVAESGSPASGWARRRDGRDPYFHYSTGLQAVVTALGVCDRVSMFGFGRAAGVKHHYHTNRSKETEVHDYEAEYQFYGDLQARPEAVPFLGEAPGFVLPPVKLYW</sequence>
<keyword evidence="10" id="KW-0325">Glycoprotein</keyword>
<evidence type="ECO:0000313" key="11">
    <source>
        <dbReference type="EMBL" id="OQU82887.1"/>
    </source>
</evidence>
<dbReference type="AlphaFoldDB" id="A0A1Z5RGS1"/>
<proteinExistence type="inferred from homology"/>
<dbReference type="GO" id="GO:0008373">
    <property type="term" value="F:sialyltransferase activity"/>
    <property type="evidence" value="ECO:0000318"/>
    <property type="project" value="GO_Central"/>
</dbReference>
<reference evidence="11 12" key="1">
    <citation type="journal article" date="2009" name="Nature">
        <title>The Sorghum bicolor genome and the diversification of grasses.</title>
        <authorList>
            <person name="Paterson A.H."/>
            <person name="Bowers J.E."/>
            <person name="Bruggmann R."/>
            <person name="Dubchak I."/>
            <person name="Grimwood J."/>
            <person name="Gundlach H."/>
            <person name="Haberer G."/>
            <person name="Hellsten U."/>
            <person name="Mitros T."/>
            <person name="Poliakov A."/>
            <person name="Schmutz J."/>
            <person name="Spannagl M."/>
            <person name="Tang H."/>
            <person name="Wang X."/>
            <person name="Wicker T."/>
            <person name="Bharti A.K."/>
            <person name="Chapman J."/>
            <person name="Feltus F.A."/>
            <person name="Gowik U."/>
            <person name="Grigoriev I.V."/>
            <person name="Lyons E."/>
            <person name="Maher C.A."/>
            <person name="Martis M."/>
            <person name="Narechania A."/>
            <person name="Otillar R.P."/>
            <person name="Penning B.W."/>
            <person name="Salamov A.A."/>
            <person name="Wang Y."/>
            <person name="Zhang L."/>
            <person name="Carpita N.C."/>
            <person name="Freeling M."/>
            <person name="Gingle A.R."/>
            <person name="Hash C.T."/>
            <person name="Keller B."/>
            <person name="Klein P."/>
            <person name="Kresovich S."/>
            <person name="McCann M.C."/>
            <person name="Ming R."/>
            <person name="Peterson D.G."/>
            <person name="Mehboob-ur-Rahman"/>
            <person name="Ware D."/>
            <person name="Westhoff P."/>
            <person name="Mayer K.F."/>
            <person name="Messing J."/>
            <person name="Rokhsar D.S."/>
        </authorList>
    </citation>
    <scope>NUCLEOTIDE SEQUENCE [LARGE SCALE GENOMIC DNA]</scope>
    <source>
        <strain evidence="12">cv. BTx623</strain>
    </source>
</reference>
<dbReference type="PANTHER" id="PTHR46779">
    <property type="entry name" value="BETA-1,6-GALACTOSYLTRANSFERASE GALT29A"/>
    <property type="match status" value="1"/>
</dbReference>
<evidence type="ECO:0000256" key="6">
    <source>
        <dbReference type="ARBA" id="ARBA00022968"/>
    </source>
</evidence>
<evidence type="ECO:0000256" key="8">
    <source>
        <dbReference type="ARBA" id="ARBA00023034"/>
    </source>
</evidence>
<reference evidence="12" key="2">
    <citation type="journal article" date="2018" name="Plant J.">
        <title>The Sorghum bicolor reference genome: improved assembly, gene annotations, a transcriptome atlas, and signatures of genome organization.</title>
        <authorList>
            <person name="McCormick R.F."/>
            <person name="Truong S.K."/>
            <person name="Sreedasyam A."/>
            <person name="Jenkins J."/>
            <person name="Shu S."/>
            <person name="Sims D."/>
            <person name="Kennedy M."/>
            <person name="Amirebrahimi M."/>
            <person name="Weers B.D."/>
            <person name="McKinley B."/>
            <person name="Mattison A."/>
            <person name="Morishige D.T."/>
            <person name="Grimwood J."/>
            <person name="Schmutz J."/>
            <person name="Mullet J.E."/>
        </authorList>
    </citation>
    <scope>NUCLEOTIDE SEQUENCE [LARGE SCALE GENOMIC DNA]</scope>
    <source>
        <strain evidence="12">cv. BTx623</strain>
    </source>
</reference>
<keyword evidence="5" id="KW-0812">Transmembrane</keyword>